<geneLocation type="plasmid" evidence="1 2">
    <name>pSRP1</name>
</geneLocation>
<keyword evidence="1" id="KW-0614">Plasmid</keyword>
<name>A0A8A1V6F7_STRR1</name>
<evidence type="ECO:0000313" key="2">
    <source>
        <dbReference type="Proteomes" id="UP000011074"/>
    </source>
</evidence>
<protein>
    <submittedName>
        <fullName evidence="1">Transposase</fullName>
    </submittedName>
</protein>
<evidence type="ECO:0000313" key="1">
    <source>
        <dbReference type="EMBL" id="QST86772.1"/>
    </source>
</evidence>
<organism evidence="1 2">
    <name type="scientific">Streptomyces rimosus subsp. rimosus (strain ATCC 10970 / DSM 40260 / JCM 4667 / NRRL 2234)</name>
    <dbReference type="NCBI Taxonomy" id="1265868"/>
    <lineage>
        <taxon>Bacteria</taxon>
        <taxon>Bacillati</taxon>
        <taxon>Actinomycetota</taxon>
        <taxon>Actinomycetes</taxon>
        <taxon>Kitasatosporales</taxon>
        <taxon>Streptomycetaceae</taxon>
        <taxon>Streptomyces</taxon>
    </lineage>
</organism>
<accession>A0A8A1V6F7</accession>
<proteinExistence type="predicted"/>
<reference evidence="1" key="1">
    <citation type="submission" date="2012-12" db="EMBL/GenBank/DDBJ databases">
        <authorList>
            <person name="Pethick F.E."/>
            <person name="MacFadyen A.C."/>
            <person name="Tang Z."/>
            <person name="Sangal V."/>
            <person name="Tze-Tze L."/>
            <person name="Chu J."/>
            <person name="Guo M."/>
            <person name="Kirby R."/>
            <person name="Hoskisson P.A."/>
            <person name="Herron P.R."/>
            <person name="Hunter I.S."/>
        </authorList>
    </citation>
    <scope>NUCLEOTIDE SEQUENCE</scope>
    <source>
        <strain evidence="1">ATCC 10970</strain>
        <plasmid evidence="1">pSRP1</plasmid>
    </source>
</reference>
<sequence>MGCEHFSTDVSYLPDLEAHLNDLLRSRERLMSAFEADDWARAQAMPAEEEIRRVRRLIDRVKSDLDDLTDEDRAQIQQAVTVVRRSRTVLLGMPRIGQPLPDVRPPRTLP</sequence>
<dbReference type="Proteomes" id="UP000011074">
    <property type="component" value="Plasmid pSRP1"/>
</dbReference>
<dbReference type="AlphaFoldDB" id="A0A8A1V6F7"/>
<gene>
    <name evidence="1" type="ORF">SRIM_040950</name>
</gene>
<dbReference type="EMBL" id="CP048262">
    <property type="protein sequence ID" value="QST86772.1"/>
    <property type="molecule type" value="Genomic_DNA"/>
</dbReference>
<reference evidence="1" key="2">
    <citation type="submission" date="2020-01" db="EMBL/GenBank/DDBJ databases">
        <authorList>
            <person name="Algora L."/>
            <person name="Schniete J.K."/>
            <person name="MacFadyen A."/>
            <person name="Hoskisson P.A."/>
            <person name="Hunter I.S."/>
            <person name="Herron P.R."/>
        </authorList>
    </citation>
    <scope>NUCLEOTIDE SEQUENCE</scope>
    <source>
        <strain evidence="1">ATCC 10970</strain>
        <plasmid evidence="1">pSRP1</plasmid>
    </source>
</reference>
<reference evidence="1" key="3">
    <citation type="journal article" date="2021" name="bioRxiv">
        <title>Bilateral symmetry of linear streptomycete chromosomes.</title>
        <authorList>
            <person name="Algora-Gallardo L."/>
            <person name="Schniete J.K."/>
            <person name="Mark D.R."/>
            <person name="Hunter I.S."/>
            <person name="Herron P.R."/>
        </authorList>
    </citation>
    <scope>NUCLEOTIDE SEQUENCE</scope>
    <source>
        <strain evidence="1">ATCC 10970</strain>
        <plasmid evidence="1">pSRP1</plasmid>
    </source>
</reference>